<evidence type="ECO:0000313" key="7">
    <source>
        <dbReference type="Proteomes" id="UP000323664"/>
    </source>
</evidence>
<keyword evidence="1" id="KW-0805">Transcription regulation</keyword>
<dbReference type="Gene3D" id="1.10.357.10">
    <property type="entry name" value="Tetracycline Repressor, domain 2"/>
    <property type="match status" value="1"/>
</dbReference>
<name>A0A5M9X202_PAEAM</name>
<dbReference type="SUPFAM" id="SSF48498">
    <property type="entry name" value="Tetracyclin repressor-like, C-terminal domain"/>
    <property type="match status" value="1"/>
</dbReference>
<reference evidence="6 7" key="1">
    <citation type="journal article" date="2019" name="J. Ind. Microbiol. Biotechnol.">
        <title>Paenibacillus amylolyticus 27C64 has a diverse set of carbohydrate-active enzymes and complete pectin deconstruction system.</title>
        <authorList>
            <person name="Keggi C."/>
            <person name="Doran-Peterson J."/>
        </authorList>
    </citation>
    <scope>NUCLEOTIDE SEQUENCE [LARGE SCALE GENOMIC DNA]</scope>
    <source>
        <strain evidence="6 7">27C64</strain>
    </source>
</reference>
<dbReference type="PANTHER" id="PTHR47506">
    <property type="entry name" value="TRANSCRIPTIONAL REGULATORY PROTEIN"/>
    <property type="match status" value="1"/>
</dbReference>
<comment type="caution">
    <text evidence="6">The sequence shown here is derived from an EMBL/GenBank/DDBJ whole genome shotgun (WGS) entry which is preliminary data.</text>
</comment>
<evidence type="ECO:0000256" key="2">
    <source>
        <dbReference type="ARBA" id="ARBA00023125"/>
    </source>
</evidence>
<dbReference type="GO" id="GO:0003677">
    <property type="term" value="F:DNA binding"/>
    <property type="evidence" value="ECO:0007669"/>
    <property type="project" value="UniProtKB-UniRule"/>
</dbReference>
<dbReference type="Proteomes" id="UP000323664">
    <property type="component" value="Unassembled WGS sequence"/>
</dbReference>
<evidence type="ECO:0000256" key="4">
    <source>
        <dbReference type="PROSITE-ProRule" id="PRU00335"/>
    </source>
</evidence>
<dbReference type="InterPro" id="IPR011075">
    <property type="entry name" value="TetR_C"/>
</dbReference>
<organism evidence="6 7">
    <name type="scientific">Paenibacillus amylolyticus</name>
    <dbReference type="NCBI Taxonomy" id="1451"/>
    <lineage>
        <taxon>Bacteria</taxon>
        <taxon>Bacillati</taxon>
        <taxon>Bacillota</taxon>
        <taxon>Bacilli</taxon>
        <taxon>Bacillales</taxon>
        <taxon>Paenibacillaceae</taxon>
        <taxon>Paenibacillus</taxon>
    </lineage>
</organism>
<dbReference type="Pfam" id="PF00440">
    <property type="entry name" value="TetR_N"/>
    <property type="match status" value="1"/>
</dbReference>
<keyword evidence="2 4" id="KW-0238">DNA-binding</keyword>
<keyword evidence="3" id="KW-0804">Transcription</keyword>
<gene>
    <name evidence="6" type="ORF">EC604_28810</name>
</gene>
<dbReference type="PROSITE" id="PS50977">
    <property type="entry name" value="HTH_TETR_2"/>
    <property type="match status" value="1"/>
</dbReference>
<evidence type="ECO:0000256" key="1">
    <source>
        <dbReference type="ARBA" id="ARBA00023015"/>
    </source>
</evidence>
<dbReference type="AlphaFoldDB" id="A0A5M9X202"/>
<dbReference type="PANTHER" id="PTHR47506:SF10">
    <property type="entry name" value="TRANSCRIPTIONAL REGULATORY PROTEIN"/>
    <property type="match status" value="1"/>
</dbReference>
<dbReference type="Gene3D" id="1.10.10.60">
    <property type="entry name" value="Homeodomain-like"/>
    <property type="match status" value="1"/>
</dbReference>
<dbReference type="RefSeq" id="WP_123067417.1">
    <property type="nucleotide sequence ID" value="NZ_RIAS01000032.1"/>
</dbReference>
<dbReference type="InterPro" id="IPR036271">
    <property type="entry name" value="Tet_transcr_reg_TetR-rel_C_sf"/>
</dbReference>
<evidence type="ECO:0000259" key="5">
    <source>
        <dbReference type="PROSITE" id="PS50977"/>
    </source>
</evidence>
<feature type="DNA-binding region" description="H-T-H motif" evidence="4">
    <location>
        <begin position="29"/>
        <end position="48"/>
    </location>
</feature>
<sequence>MARSKEFEINEVLDKAMHLFWTQGYEKTSMQDLVEFMGIHRRSIYDTFGDKHALFVKALERYEAKQTSKIKFLTQNQKSIKLVLREMFESTIRKEGEPIGCFMVNSGVELGVLDPEISSLVNESYTRTEEFLTTLIQTGQQTGEIKKDLDPVVTAYFLMNNWLGLRTLVKTTSDQRKLTSIIDMSLSILD</sequence>
<dbReference type="SUPFAM" id="SSF46689">
    <property type="entry name" value="Homeodomain-like"/>
    <property type="match status" value="1"/>
</dbReference>
<proteinExistence type="predicted"/>
<dbReference type="Pfam" id="PF16925">
    <property type="entry name" value="TetR_C_13"/>
    <property type="match status" value="1"/>
</dbReference>
<dbReference type="EMBL" id="RIAS01000032">
    <property type="protein sequence ID" value="KAA8787829.1"/>
    <property type="molecule type" value="Genomic_DNA"/>
</dbReference>
<dbReference type="OrthoDB" id="9795242at2"/>
<feature type="domain" description="HTH tetR-type" evidence="5">
    <location>
        <begin position="6"/>
        <end position="66"/>
    </location>
</feature>
<evidence type="ECO:0000256" key="3">
    <source>
        <dbReference type="ARBA" id="ARBA00023163"/>
    </source>
</evidence>
<dbReference type="InterPro" id="IPR001647">
    <property type="entry name" value="HTH_TetR"/>
</dbReference>
<accession>A0A5M9X202</accession>
<protein>
    <submittedName>
        <fullName evidence="6">TetR/AcrR family transcriptional regulator</fullName>
    </submittedName>
</protein>
<evidence type="ECO:0000313" key="6">
    <source>
        <dbReference type="EMBL" id="KAA8787829.1"/>
    </source>
</evidence>
<dbReference type="InterPro" id="IPR009057">
    <property type="entry name" value="Homeodomain-like_sf"/>
</dbReference>